<protein>
    <recommendedName>
        <fullName evidence="3">DUF4270 domain-containing protein</fullName>
    </recommendedName>
</protein>
<dbReference type="EMBL" id="FOXQ01000006">
    <property type="protein sequence ID" value="SFQ19457.1"/>
    <property type="molecule type" value="Genomic_DNA"/>
</dbReference>
<evidence type="ECO:0000313" key="2">
    <source>
        <dbReference type="Proteomes" id="UP000199031"/>
    </source>
</evidence>
<dbReference type="RefSeq" id="WP_090658591.1">
    <property type="nucleotide sequence ID" value="NZ_FOXQ01000006.1"/>
</dbReference>
<dbReference type="Proteomes" id="UP000199031">
    <property type="component" value="Unassembled WGS sequence"/>
</dbReference>
<dbReference type="PROSITE" id="PS51257">
    <property type="entry name" value="PROKAR_LIPOPROTEIN"/>
    <property type="match status" value="1"/>
</dbReference>
<proteinExistence type="predicted"/>
<organism evidence="1 2">
    <name type="scientific">Parafilimonas terrae</name>
    <dbReference type="NCBI Taxonomy" id="1465490"/>
    <lineage>
        <taxon>Bacteria</taxon>
        <taxon>Pseudomonadati</taxon>
        <taxon>Bacteroidota</taxon>
        <taxon>Chitinophagia</taxon>
        <taxon>Chitinophagales</taxon>
        <taxon>Chitinophagaceae</taxon>
        <taxon>Parafilimonas</taxon>
    </lineage>
</organism>
<dbReference type="OrthoDB" id="1466062at2"/>
<dbReference type="Pfam" id="PF14092">
    <property type="entry name" value="DUF4270"/>
    <property type="match status" value="1"/>
</dbReference>
<accession>A0A1I5WIH1</accession>
<keyword evidence="2" id="KW-1185">Reference proteome</keyword>
<evidence type="ECO:0000313" key="1">
    <source>
        <dbReference type="EMBL" id="SFQ19457.1"/>
    </source>
</evidence>
<reference evidence="1 2" key="1">
    <citation type="submission" date="2016-10" db="EMBL/GenBank/DDBJ databases">
        <authorList>
            <person name="de Groot N.N."/>
        </authorList>
    </citation>
    <scope>NUCLEOTIDE SEQUENCE [LARGE SCALE GENOMIC DNA]</scope>
    <source>
        <strain evidence="1 2">DSM 28286</strain>
    </source>
</reference>
<dbReference type="AlphaFoldDB" id="A0A1I5WIH1"/>
<sequence length="477" mass="53302">MNYPHLRPRFFQGALLFLVVLFSCTKIITTDIGSGLIPPVDGVITKDTVIEVFTKNLGFDTISVSISDDHVLGYVNDPVFGKTTASINFQVAPENSPFARGINKDSIVVDSVVLSLKYKGVWGDSLQPLSLRVYSMDPENLFNSNSSYTNTKNFIKGQELTEFNTAKYVDIRRLDDVDTIKGVAATEITTNQLRIRLNKSFGENILKLDSSTYYTGDSAFYTYLRGIMIEPGAMGQALMRMNLTDTTTRLSLYYHKLGGGDTLVKRFLPKALTSASSNTILRDYSGTEIPSYVNRPDSNQDLIFMQTSPGTRAFINISNVKGMPNVIVHRAEILMNQVPYASNDTLLSPPNLFLAAYNKDSAKQFIMPYDVSVYNGSISNLTQFGVSPRLKNGVYNYSFDITRYVQSIITRSDTLYNLVLTAPYNQYIYVDKNFQYAVPISSPSLNYPAIGRIRLGGGNNNNSQYKMRLHIVYSLPE</sequence>
<dbReference type="STRING" id="1465490.SAMN05444277_106210"/>
<name>A0A1I5WIH1_9BACT</name>
<evidence type="ECO:0008006" key="3">
    <source>
        <dbReference type="Google" id="ProtNLM"/>
    </source>
</evidence>
<dbReference type="InterPro" id="IPR025366">
    <property type="entry name" value="DUF4270"/>
</dbReference>
<gene>
    <name evidence="1" type="ORF">SAMN05444277_106210</name>
</gene>